<comment type="caution">
    <text evidence="2">The sequence shown here is derived from an EMBL/GenBank/DDBJ whole genome shotgun (WGS) entry which is preliminary data.</text>
</comment>
<sequence>MPESAAYRLESFRYDQIRSTAKGAIKMLTDAQAREAVEQYRDEGYAVVRQFVDGDEMIRLKKETDAVYAEGLKHHATFRHGNLSFQILPESDFGQRYVLQAYWFSWINSYFEKFRRNPDYLKLLEGLIGRDIRQIAQQLHWKPPGANVTGYRFHQDLRFRNQSAFDNVADATVTTGLAVDRATLDNGCLQVVPGSHKLGYLGLSDEGTGELMKGLTAEEELRKVGIDPSTIVPLVLEPGDLAMWGLLTVHGSSPNKSQHDRAFALSSYVRADSTQRGEWAFRDGISVPLGETPTLCKYEKLFEEPGPMYDTTTWWK</sequence>
<dbReference type="Gene3D" id="2.60.120.620">
    <property type="entry name" value="q2cbj1_9rhob like domain"/>
    <property type="match status" value="1"/>
</dbReference>
<comment type="cofactor">
    <cofactor evidence="1">
        <name>Fe(2+)</name>
        <dbReference type="ChEBI" id="CHEBI:29033"/>
    </cofactor>
</comment>
<dbReference type="PANTHER" id="PTHR20883">
    <property type="entry name" value="PHYTANOYL-COA DIOXYGENASE DOMAIN CONTAINING 1"/>
    <property type="match status" value="1"/>
</dbReference>
<dbReference type="RefSeq" id="WP_354494462.1">
    <property type="nucleotide sequence ID" value="NZ_JBEPMC010000016.1"/>
</dbReference>
<evidence type="ECO:0000313" key="2">
    <source>
        <dbReference type="EMBL" id="MET3583274.1"/>
    </source>
</evidence>
<accession>A0ABV2GY99</accession>
<proteinExistence type="predicted"/>
<name>A0ABV2GY99_9HYPH</name>
<reference evidence="2 3" key="1">
    <citation type="submission" date="2024-06" db="EMBL/GenBank/DDBJ databases">
        <title>Genomic Encyclopedia of Type Strains, Phase IV (KMG-IV): sequencing the most valuable type-strain genomes for metagenomic binning, comparative biology and taxonomic classification.</title>
        <authorList>
            <person name="Goeker M."/>
        </authorList>
    </citation>
    <scope>NUCLEOTIDE SEQUENCE [LARGE SCALE GENOMIC DNA]</scope>
    <source>
        <strain evidence="2 3">DSM 100022</strain>
    </source>
</reference>
<evidence type="ECO:0000256" key="1">
    <source>
        <dbReference type="ARBA" id="ARBA00001954"/>
    </source>
</evidence>
<protein>
    <submittedName>
        <fullName evidence="2">Ectoine hydroxylase-related dioxygenase (Phytanoyl-CoA dioxygenase family)</fullName>
    </submittedName>
</protein>
<keyword evidence="3" id="KW-1185">Reference proteome</keyword>
<keyword evidence="2" id="KW-0223">Dioxygenase</keyword>
<dbReference type="PANTHER" id="PTHR20883:SF48">
    <property type="entry name" value="ECTOINE DIOXYGENASE"/>
    <property type="match status" value="1"/>
</dbReference>
<dbReference type="GO" id="GO:0051213">
    <property type="term" value="F:dioxygenase activity"/>
    <property type="evidence" value="ECO:0007669"/>
    <property type="project" value="UniProtKB-KW"/>
</dbReference>
<gene>
    <name evidence="2" type="ORF">ABID19_006338</name>
</gene>
<dbReference type="Proteomes" id="UP001549204">
    <property type="component" value="Unassembled WGS sequence"/>
</dbReference>
<organism evidence="2 3">
    <name type="scientific">Mesorhizobium robiniae</name>
    <dbReference type="NCBI Taxonomy" id="559315"/>
    <lineage>
        <taxon>Bacteria</taxon>
        <taxon>Pseudomonadati</taxon>
        <taxon>Pseudomonadota</taxon>
        <taxon>Alphaproteobacteria</taxon>
        <taxon>Hyphomicrobiales</taxon>
        <taxon>Phyllobacteriaceae</taxon>
        <taxon>Mesorhizobium</taxon>
    </lineage>
</organism>
<dbReference type="InterPro" id="IPR008775">
    <property type="entry name" value="Phytyl_CoA_dOase-like"/>
</dbReference>
<dbReference type="Pfam" id="PF05721">
    <property type="entry name" value="PhyH"/>
    <property type="match status" value="1"/>
</dbReference>
<keyword evidence="2" id="KW-0560">Oxidoreductase</keyword>
<dbReference type="SUPFAM" id="SSF51197">
    <property type="entry name" value="Clavaminate synthase-like"/>
    <property type="match status" value="1"/>
</dbReference>
<evidence type="ECO:0000313" key="3">
    <source>
        <dbReference type="Proteomes" id="UP001549204"/>
    </source>
</evidence>
<dbReference type="EMBL" id="JBEPMC010000016">
    <property type="protein sequence ID" value="MET3583274.1"/>
    <property type="molecule type" value="Genomic_DNA"/>
</dbReference>